<dbReference type="Pfam" id="PF02892">
    <property type="entry name" value="zf-BED"/>
    <property type="match status" value="1"/>
</dbReference>
<name>A0A2I1HFT6_9GLOM</name>
<sequence>MVRKERKKGPVWEHFYIVSRHDDSHPHVQCIHCLKDFQRGVPGRMQAHLDKKCQNAPIDAKSQFYQHNNTTSIIEGNRNEEIIRKRGPVWETFSIIGKREDSHPNIRCKYCFKEFKRAVPQRMQTHIEKCPKAPNNTYSRYKQQNILSMRRTKIS</sequence>
<evidence type="ECO:0000313" key="7">
    <source>
        <dbReference type="EMBL" id="PKY59196.1"/>
    </source>
</evidence>
<evidence type="ECO:0000256" key="3">
    <source>
        <dbReference type="ARBA" id="ARBA00022833"/>
    </source>
</evidence>
<dbReference type="GO" id="GO:0005634">
    <property type="term" value="C:nucleus"/>
    <property type="evidence" value="ECO:0007669"/>
    <property type="project" value="TreeGrafter"/>
</dbReference>
<dbReference type="InterPro" id="IPR053031">
    <property type="entry name" value="Cuticle_assoc_protein"/>
</dbReference>
<dbReference type="PANTHER" id="PTHR34396:SF25">
    <property type="entry name" value="BOUNDARY ELEMENT ASSOCIATED FACTOR"/>
    <property type="match status" value="1"/>
</dbReference>
<reference evidence="6 8" key="1">
    <citation type="submission" date="2015-10" db="EMBL/GenBank/DDBJ databases">
        <title>Genome analyses suggest a sexual origin of heterokaryosis in a supposedly ancient asexual fungus.</title>
        <authorList>
            <person name="Ropars J."/>
            <person name="Sedzielewska K."/>
            <person name="Noel J."/>
            <person name="Charron P."/>
            <person name="Farinelli L."/>
            <person name="Marton T."/>
            <person name="Kruger M."/>
            <person name="Pelin A."/>
            <person name="Brachmann A."/>
            <person name="Corradi N."/>
        </authorList>
    </citation>
    <scope>NUCLEOTIDE SEQUENCE [LARGE SCALE GENOMIC DNA]</scope>
    <source>
        <strain evidence="6 8">A4</strain>
    </source>
</reference>
<dbReference type="GO" id="GO:1990837">
    <property type="term" value="F:sequence-specific double-stranded DNA binding"/>
    <property type="evidence" value="ECO:0007669"/>
    <property type="project" value="TreeGrafter"/>
</dbReference>
<gene>
    <name evidence="6" type="ORF">RhiirA4_429220</name>
    <name evidence="7" type="ORF">RhiirA4_430247</name>
</gene>
<dbReference type="EMBL" id="LLXI01002684">
    <property type="protein sequence ID" value="PKY57753.1"/>
    <property type="molecule type" value="Genomic_DNA"/>
</dbReference>
<dbReference type="OrthoDB" id="4951847at2759"/>
<dbReference type="AlphaFoldDB" id="A0A2I1HFT6"/>
<feature type="domain" description="BED-type" evidence="5">
    <location>
        <begin position="6"/>
        <end position="60"/>
    </location>
</feature>
<evidence type="ECO:0000256" key="1">
    <source>
        <dbReference type="ARBA" id="ARBA00022723"/>
    </source>
</evidence>
<accession>A0A2I1HFT6</accession>
<keyword evidence="1" id="KW-0479">Metal-binding</keyword>
<evidence type="ECO:0000256" key="4">
    <source>
        <dbReference type="PROSITE-ProRule" id="PRU00027"/>
    </source>
</evidence>
<dbReference type="GO" id="GO:0006357">
    <property type="term" value="P:regulation of transcription by RNA polymerase II"/>
    <property type="evidence" value="ECO:0007669"/>
    <property type="project" value="TreeGrafter"/>
</dbReference>
<keyword evidence="8" id="KW-1185">Reference proteome</keyword>
<feature type="domain" description="BED-type" evidence="5">
    <location>
        <begin position="84"/>
        <end position="137"/>
    </location>
</feature>
<proteinExistence type="predicted"/>
<dbReference type="PANTHER" id="PTHR34396">
    <property type="entry name" value="OS03G0264950 PROTEIN-RELATED"/>
    <property type="match status" value="1"/>
</dbReference>
<comment type="caution">
    <text evidence="6">The sequence shown here is derived from an EMBL/GenBank/DDBJ whole genome shotgun (WGS) entry which is preliminary data.</text>
</comment>
<evidence type="ECO:0000313" key="6">
    <source>
        <dbReference type="EMBL" id="PKY57753.1"/>
    </source>
</evidence>
<dbReference type="Proteomes" id="UP000234323">
    <property type="component" value="Unassembled WGS sequence"/>
</dbReference>
<dbReference type="InterPro" id="IPR003656">
    <property type="entry name" value="Znf_BED"/>
</dbReference>
<dbReference type="EMBL" id="LLXI01003417">
    <property type="protein sequence ID" value="PKY59196.1"/>
    <property type="molecule type" value="Genomic_DNA"/>
</dbReference>
<evidence type="ECO:0000256" key="2">
    <source>
        <dbReference type="ARBA" id="ARBA00022771"/>
    </source>
</evidence>
<keyword evidence="2 4" id="KW-0863">Zinc-finger</keyword>
<evidence type="ECO:0000259" key="5">
    <source>
        <dbReference type="PROSITE" id="PS50808"/>
    </source>
</evidence>
<evidence type="ECO:0000313" key="8">
    <source>
        <dbReference type="Proteomes" id="UP000234323"/>
    </source>
</evidence>
<dbReference type="VEuPathDB" id="FungiDB:RhiirA1_466897"/>
<protein>
    <recommendedName>
        <fullName evidence="5">BED-type domain-containing protein</fullName>
    </recommendedName>
</protein>
<dbReference type="PROSITE" id="PS50808">
    <property type="entry name" value="ZF_BED"/>
    <property type="match status" value="2"/>
</dbReference>
<dbReference type="VEuPathDB" id="FungiDB:FUN_024797"/>
<keyword evidence="3" id="KW-0862">Zinc</keyword>
<organism evidence="6 8">
    <name type="scientific">Rhizophagus irregularis</name>
    <dbReference type="NCBI Taxonomy" id="588596"/>
    <lineage>
        <taxon>Eukaryota</taxon>
        <taxon>Fungi</taxon>
        <taxon>Fungi incertae sedis</taxon>
        <taxon>Mucoromycota</taxon>
        <taxon>Glomeromycotina</taxon>
        <taxon>Glomeromycetes</taxon>
        <taxon>Glomerales</taxon>
        <taxon>Glomeraceae</taxon>
        <taxon>Rhizophagus</taxon>
    </lineage>
</organism>
<dbReference type="GO" id="GO:0008270">
    <property type="term" value="F:zinc ion binding"/>
    <property type="evidence" value="ECO:0007669"/>
    <property type="project" value="UniProtKB-KW"/>
</dbReference>